<dbReference type="InterPro" id="IPR049704">
    <property type="entry name" value="Aminotrans_3_PPA_site"/>
</dbReference>
<protein>
    <submittedName>
        <fullName evidence="3">Uncharacterized protein</fullName>
    </submittedName>
</protein>
<dbReference type="Gene3D" id="3.40.640.10">
    <property type="entry name" value="Type I PLP-dependent aspartate aminotransferase-like (Major domain)"/>
    <property type="match status" value="1"/>
</dbReference>
<dbReference type="InterPro" id="IPR015421">
    <property type="entry name" value="PyrdxlP-dep_Trfase_major"/>
</dbReference>
<proteinExistence type="inferred from homology"/>
<dbReference type="Pfam" id="PF00202">
    <property type="entry name" value="Aminotran_3"/>
    <property type="match status" value="1"/>
</dbReference>
<evidence type="ECO:0000256" key="2">
    <source>
        <dbReference type="ARBA" id="ARBA00022898"/>
    </source>
</evidence>
<dbReference type="PANTHER" id="PTHR45688:SF13">
    <property type="entry name" value="ALANINE--GLYOXYLATE AMINOTRANSFERASE 2-LIKE"/>
    <property type="match status" value="1"/>
</dbReference>
<dbReference type="EMBL" id="JAPDFR010000009">
    <property type="protein sequence ID" value="KAK0382889.1"/>
    <property type="molecule type" value="Genomic_DNA"/>
</dbReference>
<dbReference type="InterPro" id="IPR005814">
    <property type="entry name" value="Aminotrans_3"/>
</dbReference>
<dbReference type="AlphaFoldDB" id="A0AA39G9I3"/>
<evidence type="ECO:0000313" key="3">
    <source>
        <dbReference type="EMBL" id="KAK0382889.1"/>
    </source>
</evidence>
<dbReference type="GO" id="GO:0005739">
    <property type="term" value="C:mitochondrion"/>
    <property type="evidence" value="ECO:0007669"/>
    <property type="project" value="TreeGrafter"/>
</dbReference>
<reference evidence="3" key="1">
    <citation type="submission" date="2022-10" db="EMBL/GenBank/DDBJ databases">
        <title>Determination and structural analysis of whole genome sequence of Sarocladium strictum F4-1.</title>
        <authorList>
            <person name="Hu L."/>
            <person name="Jiang Y."/>
        </authorList>
    </citation>
    <scope>NUCLEOTIDE SEQUENCE</scope>
    <source>
        <strain evidence="3">F4-1</strain>
    </source>
</reference>
<dbReference type="PROSITE" id="PS00600">
    <property type="entry name" value="AA_TRANSFER_CLASS_3"/>
    <property type="match status" value="1"/>
</dbReference>
<name>A0AA39G9I3_SARSR</name>
<keyword evidence="4" id="KW-1185">Reference proteome</keyword>
<evidence type="ECO:0000256" key="1">
    <source>
        <dbReference type="ARBA" id="ARBA00008954"/>
    </source>
</evidence>
<dbReference type="Gene3D" id="3.90.1150.10">
    <property type="entry name" value="Aspartate Aminotransferase, domain 1"/>
    <property type="match status" value="1"/>
</dbReference>
<dbReference type="InterPro" id="IPR015424">
    <property type="entry name" value="PyrdxlP-dep_Trfase"/>
</dbReference>
<sequence>MTAQAVGSQSHFGRKGHGPIMAGHLHTARSQCLSVSELDYGLRMIDMQSCGSLAACIVECIQSSGGMHVLPDGYFRALKKQCEARGMLLLVDEAQTGIGRCGDLAAANHEGIVPDILTLSKTLGNGIPLSAVVTRNEINAVCAERDYLFYTTHINDPLPAAVGAKVLEIVFRDNLVERARDLGLVLHGALKGMQTRYVFIGDVRCRRLMAGIEIVKDKASKEPALELAKRIGDRAYELGIWANLSSHPSFGGSFRIAPPITITEEHLKEGRAILEQAFEEFAEKI</sequence>
<dbReference type="Proteomes" id="UP001175261">
    <property type="component" value="Unassembled WGS sequence"/>
</dbReference>
<keyword evidence="2" id="KW-0663">Pyridoxal phosphate</keyword>
<dbReference type="SUPFAM" id="SSF53383">
    <property type="entry name" value="PLP-dependent transferases"/>
    <property type="match status" value="1"/>
</dbReference>
<organism evidence="3 4">
    <name type="scientific">Sarocladium strictum</name>
    <name type="common">Black bundle disease fungus</name>
    <name type="synonym">Acremonium strictum</name>
    <dbReference type="NCBI Taxonomy" id="5046"/>
    <lineage>
        <taxon>Eukaryota</taxon>
        <taxon>Fungi</taxon>
        <taxon>Dikarya</taxon>
        <taxon>Ascomycota</taxon>
        <taxon>Pezizomycotina</taxon>
        <taxon>Sordariomycetes</taxon>
        <taxon>Hypocreomycetidae</taxon>
        <taxon>Hypocreales</taxon>
        <taxon>Sarocladiaceae</taxon>
        <taxon>Sarocladium</taxon>
    </lineage>
</organism>
<comment type="similarity">
    <text evidence="1">Belongs to the class-III pyridoxal-phosphate-dependent aminotransferase family.</text>
</comment>
<comment type="caution">
    <text evidence="3">The sequence shown here is derived from an EMBL/GenBank/DDBJ whole genome shotgun (WGS) entry which is preliminary data.</text>
</comment>
<dbReference type="InterPro" id="IPR015422">
    <property type="entry name" value="PyrdxlP-dep_Trfase_small"/>
</dbReference>
<dbReference type="PANTHER" id="PTHR45688">
    <property type="match status" value="1"/>
</dbReference>
<dbReference type="GO" id="GO:0030170">
    <property type="term" value="F:pyridoxal phosphate binding"/>
    <property type="evidence" value="ECO:0007669"/>
    <property type="project" value="InterPro"/>
</dbReference>
<accession>A0AA39G9I3</accession>
<dbReference type="GO" id="GO:0008483">
    <property type="term" value="F:transaminase activity"/>
    <property type="evidence" value="ECO:0007669"/>
    <property type="project" value="InterPro"/>
</dbReference>
<gene>
    <name evidence="3" type="ORF">NLU13_8805</name>
</gene>
<evidence type="ECO:0000313" key="4">
    <source>
        <dbReference type="Proteomes" id="UP001175261"/>
    </source>
</evidence>